<dbReference type="PANTHER" id="PTHR10302:SF0">
    <property type="entry name" value="SINGLE-STRANDED DNA-BINDING PROTEIN, MITOCHONDRIAL"/>
    <property type="match status" value="1"/>
</dbReference>
<dbReference type="PIRSF" id="PIRSF002070">
    <property type="entry name" value="SSB"/>
    <property type="match status" value="1"/>
</dbReference>
<proteinExistence type="inferred from homology"/>
<comment type="caution">
    <text evidence="1">Lacks conserved residue(s) required for the propagation of feature annotation.</text>
</comment>
<dbReference type="PROSITE" id="PS50935">
    <property type="entry name" value="SSB"/>
    <property type="match status" value="1"/>
</dbReference>
<dbReference type="PANTHER" id="PTHR10302">
    <property type="entry name" value="SINGLE-STRANDED DNA-BINDING PROTEIN"/>
    <property type="match status" value="1"/>
</dbReference>
<dbReference type="EMBL" id="CP020715">
    <property type="protein sequence ID" value="ARJ04887.1"/>
    <property type="molecule type" value="Genomic_DNA"/>
</dbReference>
<evidence type="ECO:0000256" key="1">
    <source>
        <dbReference type="HAMAP-Rule" id="MF_00984"/>
    </source>
</evidence>
<dbReference type="KEGG" id="cphy:B5808_06390"/>
<evidence type="ECO:0000313" key="3">
    <source>
        <dbReference type="Proteomes" id="UP000192775"/>
    </source>
</evidence>
<dbReference type="HAMAP" id="MF_00984">
    <property type="entry name" value="SSB"/>
    <property type="match status" value="1"/>
</dbReference>
<comment type="subunit">
    <text evidence="1">Homotetramer.</text>
</comment>
<dbReference type="NCBIfam" id="TIGR00621">
    <property type="entry name" value="ssb"/>
    <property type="match status" value="1"/>
</dbReference>
<evidence type="ECO:0000313" key="2">
    <source>
        <dbReference type="EMBL" id="ARJ04887.1"/>
    </source>
</evidence>
<protein>
    <recommendedName>
        <fullName evidence="1">Single-stranded DNA-binding protein</fullName>
        <shortName evidence="1">SSB</shortName>
    </recommendedName>
</protein>
<sequence length="156" mass="16982">MNDTLTLTGVVATDPQARTTTSGIPMTSFRLASSQRRFDRAAGRWIDGDTNWYSVTAFRHLGTNAGRSLVKGDRVVVVGRLKIRRWEQAERSGSSVDLEADTIGHDLSWGTSVYSRVRPTSAEPASTAEESFPDALPDAGAEAFSAPPREQEPVPF</sequence>
<dbReference type="CDD" id="cd04496">
    <property type="entry name" value="SSB_OBF"/>
    <property type="match status" value="1"/>
</dbReference>
<name>A0A1X9LIB7_9MICO</name>
<keyword evidence="1" id="KW-0238">DNA-binding</keyword>
<dbReference type="RefSeq" id="WP_085019025.1">
    <property type="nucleotide sequence ID" value="NZ_BMHD01000002.1"/>
</dbReference>
<keyword evidence="3" id="KW-1185">Reference proteome</keyword>
<dbReference type="Proteomes" id="UP000192775">
    <property type="component" value="Chromosome"/>
</dbReference>
<dbReference type="Pfam" id="PF00436">
    <property type="entry name" value="SSB"/>
    <property type="match status" value="1"/>
</dbReference>
<dbReference type="GO" id="GO:0006260">
    <property type="term" value="P:DNA replication"/>
    <property type="evidence" value="ECO:0007669"/>
    <property type="project" value="InterPro"/>
</dbReference>
<dbReference type="Gene3D" id="2.40.50.140">
    <property type="entry name" value="Nucleic acid-binding proteins"/>
    <property type="match status" value="1"/>
</dbReference>
<dbReference type="GO" id="GO:0003697">
    <property type="term" value="F:single-stranded DNA binding"/>
    <property type="evidence" value="ECO:0007669"/>
    <property type="project" value="UniProtKB-UniRule"/>
</dbReference>
<dbReference type="GO" id="GO:0009295">
    <property type="term" value="C:nucleoid"/>
    <property type="evidence" value="ECO:0007669"/>
    <property type="project" value="TreeGrafter"/>
</dbReference>
<dbReference type="InterPro" id="IPR011344">
    <property type="entry name" value="ssDNA-bd"/>
</dbReference>
<dbReference type="InterPro" id="IPR000424">
    <property type="entry name" value="Primosome_PriB/ssb"/>
</dbReference>
<accession>A0A1X9LIB7</accession>
<reference evidence="2 3" key="1">
    <citation type="submission" date="2017-04" db="EMBL/GenBank/DDBJ databases">
        <authorList>
            <person name="Afonso C.L."/>
            <person name="Miller P.J."/>
            <person name="Scott M.A."/>
            <person name="Spackman E."/>
            <person name="Goraichik I."/>
            <person name="Dimitrov K.M."/>
            <person name="Suarez D.L."/>
            <person name="Swayne D.E."/>
        </authorList>
    </citation>
    <scope>NUCLEOTIDE SEQUENCE [LARGE SCALE GENOMIC DNA]</scope>
    <source>
        <strain evidence="3">XA(T)</strain>
    </source>
</reference>
<gene>
    <name evidence="2" type="ORF">B5808_06390</name>
</gene>
<organism evidence="2 3">
    <name type="scientific">Cnuibacter physcomitrellae</name>
    <dbReference type="NCBI Taxonomy" id="1619308"/>
    <lineage>
        <taxon>Bacteria</taxon>
        <taxon>Bacillati</taxon>
        <taxon>Actinomycetota</taxon>
        <taxon>Actinomycetes</taxon>
        <taxon>Micrococcales</taxon>
        <taxon>Microbacteriaceae</taxon>
        <taxon>Cnuibacter</taxon>
    </lineage>
</organism>
<dbReference type="AlphaFoldDB" id="A0A1X9LIB7"/>
<dbReference type="SUPFAM" id="SSF50249">
    <property type="entry name" value="Nucleic acid-binding proteins"/>
    <property type="match status" value="1"/>
</dbReference>
<dbReference type="STRING" id="1619308.B5808_06390"/>
<dbReference type="InterPro" id="IPR012340">
    <property type="entry name" value="NA-bd_OB-fold"/>
</dbReference>